<evidence type="ECO:0000256" key="1">
    <source>
        <dbReference type="ARBA" id="ARBA00005724"/>
    </source>
</evidence>
<accession>A0ABM1MU85</accession>
<dbReference type="Pfam" id="PF10304">
    <property type="entry name" value="RTP1_C2"/>
    <property type="match status" value="1"/>
</dbReference>
<evidence type="ECO:0000256" key="2">
    <source>
        <dbReference type="SAM" id="Coils"/>
    </source>
</evidence>
<protein>
    <submittedName>
        <fullName evidence="7">Transport and Golgi organization protein 6</fullName>
    </submittedName>
</protein>
<dbReference type="SUPFAM" id="SSF48371">
    <property type="entry name" value="ARM repeat"/>
    <property type="match status" value="1"/>
</dbReference>
<dbReference type="InterPro" id="IPR057347">
    <property type="entry name" value="TANGO6_N"/>
</dbReference>
<keyword evidence="2" id="KW-0175">Coiled coil</keyword>
<dbReference type="Proteomes" id="UP000695000">
    <property type="component" value="Unplaced"/>
</dbReference>
<evidence type="ECO:0000313" key="7">
    <source>
        <dbReference type="RefSeq" id="XP_017778135.1"/>
    </source>
</evidence>
<dbReference type="InterPro" id="IPR019451">
    <property type="entry name" value="Rtp1_C1"/>
</dbReference>
<dbReference type="InterPro" id="IPR011989">
    <property type="entry name" value="ARM-like"/>
</dbReference>
<comment type="similarity">
    <text evidence="1">Belongs to the Tango6 family.</text>
</comment>
<dbReference type="Gene3D" id="1.25.10.10">
    <property type="entry name" value="Leucine-rich Repeat Variant"/>
    <property type="match status" value="1"/>
</dbReference>
<sequence>MAAGDRNVVRLIIDLNLQFEAFDDYNAPNLYDELMDLHKLTYDRIFSELPQVFECNRNDDSPLWKYILINCHCLFKLIKNQASFELDSLKSKKEFEKALSILVCFGIKCHLVPGMPQYSQCNLNCLVKDDCYLILKQYNYLLVTVFTLLECMKNSYLKSFILLNQIQPIMNGLYQLMHCPLKKPSSKTDAGFQMTHEIYERIMNQRAALQSYWRVIPDAMSMSQYVKETLVLLDKNECKWFVKAVSRNLTKLIQAKDGIQTVSVALLQNTAGYDPNDSANAWKALVTIFKLINSLSNSVDFEGNICKQIIGLLSADSAYKTTFQSIFVGCLKNFHLEGKSQKLIDALFEPLMVLVDPNIAVTGERELNELGRSVSILHSSCIGRSLNMPNLSIETIKPVINILFHCYDPRSKNAFNRKLTELICKFFKENSTYEVYDQIMFGGMRNNVILRPREDVCVVVTDDAIIIKRMESGWDKYSDKLVMLCKKDSRLSMKLFLHLLNCLKNEMQSDTTEYQKAGRCETIYQSLCLLAIDPVIVEKIHQAPQDIVSFMVFVLKNIKSKGHQANDPNVAITKCVLSLVLLLVKTDEKGFLIHYEPLVEPLRELLTNDSYSGLKGLITEVLDLLRNKLRRRKTKVSTAAEKAILDVCDQHIPVRAHGLLTLTKLILAEDHSAVERKDFILTLFQQSVGHSDSYVYLMAINGLAAMGKMYPKDVLESLTDDYLDPSRRNEDNRNANRLKVGETLVRLTRNLDEKVLPYKSMLLNTFLAAVKDDDFLIRASSLSNLGEVCRILAYKLGPILPNILKCVHDVLTDDPAIEARRASVTVLRQLFEGLERDTLVVLQDHIAEIYQTLKHLYNNNEDEVMKLQAQLALEQLNDNILQYMRSLKI</sequence>
<dbReference type="Pfam" id="PF10363">
    <property type="entry name" value="RTP1_C1"/>
    <property type="match status" value="1"/>
</dbReference>
<feature type="domain" description="RNA polymerase II assembly factor Rtp1 C-terminal" evidence="3">
    <location>
        <begin position="846"/>
        <end position="877"/>
    </location>
</feature>
<reference evidence="7" key="1">
    <citation type="submission" date="2025-08" db="UniProtKB">
        <authorList>
            <consortium name="RefSeq"/>
        </authorList>
    </citation>
    <scope>IDENTIFICATION</scope>
    <source>
        <tissue evidence="7">Whole Larva</tissue>
    </source>
</reference>
<keyword evidence="6" id="KW-1185">Reference proteome</keyword>
<name>A0ABM1MU85_NICVS</name>
<dbReference type="InterPro" id="IPR016024">
    <property type="entry name" value="ARM-type_fold"/>
</dbReference>
<proteinExistence type="inferred from homology"/>
<gene>
    <name evidence="7" type="primary">LOC108563849</name>
</gene>
<dbReference type="GeneID" id="108563849"/>
<feature type="domain" description="TANGO6 N-terminal" evidence="5">
    <location>
        <begin position="88"/>
        <end position="196"/>
    </location>
</feature>
<dbReference type="InterPro" id="IPR039600">
    <property type="entry name" value="TANGO6/Rtp1"/>
</dbReference>
<evidence type="ECO:0000259" key="5">
    <source>
        <dbReference type="Pfam" id="PF25267"/>
    </source>
</evidence>
<dbReference type="Pfam" id="PF25267">
    <property type="entry name" value="TANGO6_N"/>
    <property type="match status" value="1"/>
</dbReference>
<evidence type="ECO:0000259" key="4">
    <source>
        <dbReference type="Pfam" id="PF10363"/>
    </source>
</evidence>
<evidence type="ECO:0000259" key="3">
    <source>
        <dbReference type="Pfam" id="PF10304"/>
    </source>
</evidence>
<dbReference type="InterPro" id="IPR019414">
    <property type="entry name" value="Rtp1_C2"/>
</dbReference>
<feature type="domain" description="RNA polymerase II assembly factor Rtp1 C-terminal" evidence="4">
    <location>
        <begin position="641"/>
        <end position="753"/>
    </location>
</feature>
<dbReference type="PANTHER" id="PTHR20959:SF1">
    <property type="entry name" value="TRANSPORT AND GOLGI ORGANIZATION PROTEIN 6 HOMOLOG"/>
    <property type="match status" value="1"/>
</dbReference>
<dbReference type="PANTHER" id="PTHR20959">
    <property type="entry name" value="TRANSPORT AND GOLGI ORGANIZATION PROTEIN 6 FAMILY MEMBER"/>
    <property type="match status" value="1"/>
</dbReference>
<evidence type="ECO:0000313" key="6">
    <source>
        <dbReference type="Proteomes" id="UP000695000"/>
    </source>
</evidence>
<organism evidence="6 7">
    <name type="scientific">Nicrophorus vespilloides</name>
    <name type="common">Boreal carrion beetle</name>
    <dbReference type="NCBI Taxonomy" id="110193"/>
    <lineage>
        <taxon>Eukaryota</taxon>
        <taxon>Metazoa</taxon>
        <taxon>Ecdysozoa</taxon>
        <taxon>Arthropoda</taxon>
        <taxon>Hexapoda</taxon>
        <taxon>Insecta</taxon>
        <taxon>Pterygota</taxon>
        <taxon>Neoptera</taxon>
        <taxon>Endopterygota</taxon>
        <taxon>Coleoptera</taxon>
        <taxon>Polyphaga</taxon>
        <taxon>Staphyliniformia</taxon>
        <taxon>Silphidae</taxon>
        <taxon>Nicrophorinae</taxon>
        <taxon>Nicrophorus</taxon>
    </lineage>
</organism>
<feature type="coiled-coil region" evidence="2">
    <location>
        <begin position="850"/>
        <end position="877"/>
    </location>
</feature>
<dbReference type="RefSeq" id="XP_017778135.1">
    <property type="nucleotide sequence ID" value="XM_017922646.1"/>
</dbReference>